<accession>A0A8B8BLU2</accession>
<evidence type="ECO:0000313" key="6">
    <source>
        <dbReference type="RefSeq" id="XP_022304294.1"/>
    </source>
</evidence>
<evidence type="ECO:0000313" key="5">
    <source>
        <dbReference type="RefSeq" id="XP_022304293.1"/>
    </source>
</evidence>
<feature type="coiled-coil region" evidence="1">
    <location>
        <begin position="7"/>
        <end position="51"/>
    </location>
</feature>
<evidence type="ECO:0000313" key="4">
    <source>
        <dbReference type="RefSeq" id="XP_022304292.1"/>
    </source>
</evidence>
<sequence>MQEEMVLTRTSEEKRALEKDISSLKKDVLNIQKKKNDLEEEVAALQDLSGKQSEAALNTKVFTSMPNAIPIDQIEESNQLPGTFETTNKECVTAVVVEYTNN</sequence>
<dbReference type="AlphaFoldDB" id="A0A8B8BLU2"/>
<dbReference type="RefSeq" id="XP_022304294.1">
    <property type="nucleotide sequence ID" value="XM_022448586.1"/>
</dbReference>
<gene>
    <name evidence="3 4 5 6" type="primary">LOC111111542</name>
</gene>
<dbReference type="RefSeq" id="XP_022304293.1">
    <property type="nucleotide sequence ID" value="XM_022448585.1"/>
</dbReference>
<evidence type="ECO:0000313" key="3">
    <source>
        <dbReference type="RefSeq" id="XP_022304290.1"/>
    </source>
</evidence>
<dbReference type="RefSeq" id="XP_022304290.1">
    <property type="nucleotide sequence ID" value="XM_022448582.1"/>
</dbReference>
<evidence type="ECO:0000313" key="2">
    <source>
        <dbReference type="Proteomes" id="UP000694844"/>
    </source>
</evidence>
<evidence type="ECO:0000256" key="1">
    <source>
        <dbReference type="SAM" id="Coils"/>
    </source>
</evidence>
<dbReference type="KEGG" id="cvn:111111542"/>
<dbReference type="Proteomes" id="UP000694844">
    <property type="component" value="Chromosome 9"/>
</dbReference>
<keyword evidence="1" id="KW-0175">Coiled coil</keyword>
<organism evidence="2 5">
    <name type="scientific">Crassostrea virginica</name>
    <name type="common">Eastern oyster</name>
    <dbReference type="NCBI Taxonomy" id="6565"/>
    <lineage>
        <taxon>Eukaryota</taxon>
        <taxon>Metazoa</taxon>
        <taxon>Spiralia</taxon>
        <taxon>Lophotrochozoa</taxon>
        <taxon>Mollusca</taxon>
        <taxon>Bivalvia</taxon>
        <taxon>Autobranchia</taxon>
        <taxon>Pteriomorphia</taxon>
        <taxon>Ostreida</taxon>
        <taxon>Ostreoidea</taxon>
        <taxon>Ostreidae</taxon>
        <taxon>Crassostrea</taxon>
    </lineage>
</organism>
<name>A0A8B8BLU2_CRAVI</name>
<dbReference type="GeneID" id="111111542"/>
<dbReference type="OrthoDB" id="6138376at2759"/>
<protein>
    <submittedName>
        <fullName evidence="3 4">Uncharacterized protein LOC111111542</fullName>
    </submittedName>
</protein>
<dbReference type="RefSeq" id="XP_022304292.1">
    <property type="nucleotide sequence ID" value="XM_022448584.1"/>
</dbReference>
<keyword evidence="2" id="KW-1185">Reference proteome</keyword>
<proteinExistence type="predicted"/>
<reference evidence="3 4" key="1">
    <citation type="submission" date="2025-04" db="UniProtKB">
        <authorList>
            <consortium name="RefSeq"/>
        </authorList>
    </citation>
    <scope>IDENTIFICATION</scope>
    <source>
        <tissue evidence="3 4">Whole sample</tissue>
    </source>
</reference>